<protein>
    <submittedName>
        <fullName evidence="1">Uncharacterized protein</fullName>
    </submittedName>
</protein>
<reference evidence="1 2" key="1">
    <citation type="journal article" date="2016" name="Mol. Biol. Evol.">
        <title>Genome-Wide Survey of Gut Fungi (Harpellales) Reveals the First Horizontally Transferred Ubiquitin Gene from a Mosquito Host.</title>
        <authorList>
            <person name="Wang Y."/>
            <person name="White M.M."/>
            <person name="Kvist S."/>
            <person name="Moncalvo J.M."/>
        </authorList>
    </citation>
    <scope>NUCLEOTIDE SEQUENCE [LARGE SCALE GENOMIC DNA]</scope>
    <source>
        <strain evidence="1 2">ALG-7-W6</strain>
    </source>
</reference>
<dbReference type="EMBL" id="LSSL01006591">
    <property type="protein sequence ID" value="OLY78377.1"/>
    <property type="molecule type" value="Genomic_DNA"/>
</dbReference>
<name>A0A1R0GNC1_9FUNG</name>
<proteinExistence type="predicted"/>
<keyword evidence="2" id="KW-1185">Reference proteome</keyword>
<gene>
    <name evidence="1" type="ORF">AYI68_g7575</name>
</gene>
<dbReference type="Proteomes" id="UP000187455">
    <property type="component" value="Unassembled WGS sequence"/>
</dbReference>
<dbReference type="AlphaFoldDB" id="A0A1R0GNC1"/>
<comment type="caution">
    <text evidence="1">The sequence shown here is derived from an EMBL/GenBank/DDBJ whole genome shotgun (WGS) entry which is preliminary data.</text>
</comment>
<evidence type="ECO:0000313" key="2">
    <source>
        <dbReference type="Proteomes" id="UP000187455"/>
    </source>
</evidence>
<organism evidence="1 2">
    <name type="scientific">Smittium mucronatum</name>
    <dbReference type="NCBI Taxonomy" id="133383"/>
    <lineage>
        <taxon>Eukaryota</taxon>
        <taxon>Fungi</taxon>
        <taxon>Fungi incertae sedis</taxon>
        <taxon>Zoopagomycota</taxon>
        <taxon>Kickxellomycotina</taxon>
        <taxon>Harpellomycetes</taxon>
        <taxon>Harpellales</taxon>
        <taxon>Legeriomycetaceae</taxon>
        <taxon>Smittium</taxon>
    </lineage>
</organism>
<accession>A0A1R0GNC1</accession>
<sequence>MTRFAVRYDTPFVSFFLLCFGCEFSRGPIKKNWAVRPEDEVGDFLLVEFDFVRAVLFNRILNLSVTMLQTHRLSVSFNHEELNIESRPSTGGPDLGPTVTLSCGLSPENSAGFSGGC</sequence>
<evidence type="ECO:0000313" key="1">
    <source>
        <dbReference type="EMBL" id="OLY78377.1"/>
    </source>
</evidence>